<dbReference type="PANTHER" id="PTHR24171:SF8">
    <property type="entry name" value="BRCA1-ASSOCIATED RING DOMAIN PROTEIN 1"/>
    <property type="match status" value="1"/>
</dbReference>
<dbReference type="PROSITE" id="PS50297">
    <property type="entry name" value="ANK_REP_REGION"/>
    <property type="match status" value="1"/>
</dbReference>
<dbReference type="OrthoDB" id="566830at2759"/>
<dbReference type="PANTHER" id="PTHR24171">
    <property type="entry name" value="ANKYRIN REPEAT DOMAIN-CONTAINING PROTEIN 39-RELATED"/>
    <property type="match status" value="1"/>
</dbReference>
<feature type="repeat" description="ANK" evidence="3">
    <location>
        <begin position="20"/>
        <end position="52"/>
    </location>
</feature>
<sequence>MAVVLALLRVGADKDAQNTFGWTALHEASKEGHAAVVEALLMAGADNEIKNDPSPITELLNLTLDTSMLPLRRYWIGSNLVPSADDMRAMCGA</sequence>
<organism evidence="4 5">
    <name type="scientific">Tetrabaena socialis</name>
    <dbReference type="NCBI Taxonomy" id="47790"/>
    <lineage>
        <taxon>Eukaryota</taxon>
        <taxon>Viridiplantae</taxon>
        <taxon>Chlorophyta</taxon>
        <taxon>core chlorophytes</taxon>
        <taxon>Chlorophyceae</taxon>
        <taxon>CS clade</taxon>
        <taxon>Chlamydomonadales</taxon>
        <taxon>Tetrabaenaceae</taxon>
        <taxon>Tetrabaena</taxon>
    </lineage>
</organism>
<name>A0A2J8AK07_9CHLO</name>
<protein>
    <submittedName>
        <fullName evidence="4">Uncharacterized protein</fullName>
    </submittedName>
</protein>
<dbReference type="InterPro" id="IPR036770">
    <property type="entry name" value="Ankyrin_rpt-contain_sf"/>
</dbReference>
<dbReference type="GO" id="GO:0085020">
    <property type="term" value="P:protein K6-linked ubiquitination"/>
    <property type="evidence" value="ECO:0007669"/>
    <property type="project" value="TreeGrafter"/>
</dbReference>
<evidence type="ECO:0000256" key="3">
    <source>
        <dbReference type="PROSITE-ProRule" id="PRU00023"/>
    </source>
</evidence>
<dbReference type="SUPFAM" id="SSF48403">
    <property type="entry name" value="Ankyrin repeat"/>
    <property type="match status" value="1"/>
</dbReference>
<evidence type="ECO:0000313" key="4">
    <source>
        <dbReference type="EMBL" id="PNH12856.1"/>
    </source>
</evidence>
<dbReference type="AlphaFoldDB" id="A0A2J8AK07"/>
<dbReference type="SMART" id="SM00248">
    <property type="entry name" value="ANK"/>
    <property type="match status" value="1"/>
</dbReference>
<gene>
    <name evidence="4" type="ORF">TSOC_000218</name>
</gene>
<keyword evidence="5" id="KW-1185">Reference proteome</keyword>
<dbReference type="Pfam" id="PF00023">
    <property type="entry name" value="Ank"/>
    <property type="match status" value="1"/>
</dbReference>
<evidence type="ECO:0000256" key="2">
    <source>
        <dbReference type="ARBA" id="ARBA00023043"/>
    </source>
</evidence>
<reference evidence="4 5" key="1">
    <citation type="journal article" date="2017" name="Mol. Biol. Evol.">
        <title>The 4-celled Tetrabaena socialis nuclear genome reveals the essential components for genetic control of cell number at the origin of multicellularity in the volvocine lineage.</title>
        <authorList>
            <person name="Featherston J."/>
            <person name="Arakaki Y."/>
            <person name="Hanschen E.R."/>
            <person name="Ferris P.J."/>
            <person name="Michod R.E."/>
            <person name="Olson B.J.S.C."/>
            <person name="Nozaki H."/>
            <person name="Durand P.M."/>
        </authorList>
    </citation>
    <scope>NUCLEOTIDE SEQUENCE [LARGE SCALE GENOMIC DNA]</scope>
    <source>
        <strain evidence="4 5">NIES-571</strain>
    </source>
</reference>
<proteinExistence type="predicted"/>
<keyword evidence="2 3" id="KW-0040">ANK repeat</keyword>
<dbReference type="GO" id="GO:0004842">
    <property type="term" value="F:ubiquitin-protein transferase activity"/>
    <property type="evidence" value="ECO:0007669"/>
    <property type="project" value="TreeGrafter"/>
</dbReference>
<dbReference type="InterPro" id="IPR002110">
    <property type="entry name" value="Ankyrin_rpt"/>
</dbReference>
<accession>A0A2J8AK07</accession>
<comment type="caution">
    <text evidence="4">The sequence shown here is derived from an EMBL/GenBank/DDBJ whole genome shotgun (WGS) entry which is preliminary data.</text>
</comment>
<evidence type="ECO:0000256" key="1">
    <source>
        <dbReference type="ARBA" id="ARBA00022737"/>
    </source>
</evidence>
<evidence type="ECO:0000313" key="5">
    <source>
        <dbReference type="Proteomes" id="UP000236333"/>
    </source>
</evidence>
<dbReference type="Gene3D" id="1.25.40.20">
    <property type="entry name" value="Ankyrin repeat-containing domain"/>
    <property type="match status" value="1"/>
</dbReference>
<dbReference type="Proteomes" id="UP000236333">
    <property type="component" value="Unassembled WGS sequence"/>
</dbReference>
<dbReference type="EMBL" id="PGGS01000003">
    <property type="protein sequence ID" value="PNH12856.1"/>
    <property type="molecule type" value="Genomic_DNA"/>
</dbReference>
<keyword evidence="1" id="KW-0677">Repeat</keyword>
<dbReference type="PROSITE" id="PS50088">
    <property type="entry name" value="ANK_REPEAT"/>
    <property type="match status" value="1"/>
</dbReference>